<evidence type="ECO:0000256" key="6">
    <source>
        <dbReference type="ARBA" id="ARBA00022737"/>
    </source>
</evidence>
<evidence type="ECO:0000259" key="10">
    <source>
        <dbReference type="PROSITE" id="PS51233"/>
    </source>
</evidence>
<accession>A0A6J1W1N1</accession>
<dbReference type="InterPro" id="IPR002919">
    <property type="entry name" value="TIL_dom"/>
</dbReference>
<feature type="non-terminal residue" evidence="13">
    <location>
        <position position="1"/>
    </location>
</feature>
<dbReference type="Pfam" id="PF00094">
    <property type="entry name" value="VWD"/>
    <property type="match status" value="2"/>
</dbReference>
<dbReference type="GO" id="GO:0005576">
    <property type="term" value="C:extracellular region"/>
    <property type="evidence" value="ECO:0007669"/>
    <property type="project" value="UniProtKB-SubCell"/>
</dbReference>
<dbReference type="GO" id="GO:0031012">
    <property type="term" value="C:extracellular matrix"/>
    <property type="evidence" value="ECO:0007669"/>
    <property type="project" value="TreeGrafter"/>
</dbReference>
<keyword evidence="4" id="KW-0964">Secreted</keyword>
<comment type="subcellular location">
    <subcellularLocation>
        <location evidence="1">Cell membrane</location>
    </subcellularLocation>
    <subcellularLocation>
        <location evidence="2">Secreted</location>
    </subcellularLocation>
</comment>
<dbReference type="InterPro" id="IPR014853">
    <property type="entry name" value="VWF/SSPO/ZAN-like_Cys-rich_dom"/>
</dbReference>
<evidence type="ECO:0000256" key="5">
    <source>
        <dbReference type="ARBA" id="ARBA00022729"/>
    </source>
</evidence>
<organism evidence="11 13">
    <name type="scientific">Notechis scutatus</name>
    <name type="common">mainland tiger snake</name>
    <dbReference type="NCBI Taxonomy" id="8663"/>
    <lineage>
        <taxon>Eukaryota</taxon>
        <taxon>Metazoa</taxon>
        <taxon>Chordata</taxon>
        <taxon>Craniata</taxon>
        <taxon>Vertebrata</taxon>
        <taxon>Euteleostomi</taxon>
        <taxon>Lepidosauria</taxon>
        <taxon>Squamata</taxon>
        <taxon>Bifurcata</taxon>
        <taxon>Unidentata</taxon>
        <taxon>Episquamata</taxon>
        <taxon>Toxicofera</taxon>
        <taxon>Serpentes</taxon>
        <taxon>Colubroidea</taxon>
        <taxon>Elapidae</taxon>
        <taxon>Hydrophiinae</taxon>
        <taxon>Notechis</taxon>
    </lineage>
</organism>
<evidence type="ECO:0000313" key="13">
    <source>
        <dbReference type="RefSeq" id="XP_026549085.1"/>
    </source>
</evidence>
<keyword evidence="7" id="KW-0472">Membrane</keyword>
<keyword evidence="9" id="KW-0325">Glycoprotein</keyword>
<dbReference type="GeneID" id="113430901"/>
<protein>
    <submittedName>
        <fullName evidence="12 13">IgGFc-binding protein-like</fullName>
    </submittedName>
</protein>
<dbReference type="RefSeq" id="XP_026549084.1">
    <property type="nucleotide sequence ID" value="XM_026693299.1"/>
</dbReference>
<evidence type="ECO:0000313" key="12">
    <source>
        <dbReference type="RefSeq" id="XP_026549084.1"/>
    </source>
</evidence>
<dbReference type="RefSeq" id="XP_026549085.1">
    <property type="nucleotide sequence ID" value="XM_026693300.1"/>
</dbReference>
<evidence type="ECO:0000256" key="9">
    <source>
        <dbReference type="ARBA" id="ARBA00023180"/>
    </source>
</evidence>
<dbReference type="InterPro" id="IPR001007">
    <property type="entry name" value="VWF_dom"/>
</dbReference>
<gene>
    <name evidence="13" type="primary">LOC113430901</name>
    <name evidence="12" type="synonym">LOC113430900</name>
</gene>
<keyword evidence="5" id="KW-0732">Signal</keyword>
<dbReference type="KEGG" id="nss:113430901"/>
<feature type="domain" description="VWFD" evidence="10">
    <location>
        <begin position="119"/>
        <end position="297"/>
    </location>
</feature>
<name>A0A6J1W1N1_9SAUR</name>
<reference evidence="12 13" key="1">
    <citation type="submission" date="2025-04" db="UniProtKB">
        <authorList>
            <consortium name="RefSeq"/>
        </authorList>
    </citation>
    <scope>IDENTIFICATION</scope>
</reference>
<evidence type="ECO:0000256" key="3">
    <source>
        <dbReference type="ARBA" id="ARBA00022475"/>
    </source>
</evidence>
<dbReference type="KEGG" id="nss:113430900"/>
<dbReference type="Gene3D" id="2.10.25.10">
    <property type="entry name" value="Laminin"/>
    <property type="match status" value="2"/>
</dbReference>
<evidence type="ECO:0000256" key="1">
    <source>
        <dbReference type="ARBA" id="ARBA00004236"/>
    </source>
</evidence>
<dbReference type="InterPro" id="IPR001846">
    <property type="entry name" value="VWF_type-D"/>
</dbReference>
<dbReference type="Pfam" id="PF12714">
    <property type="entry name" value="TILa"/>
    <property type="match status" value="2"/>
</dbReference>
<keyword evidence="8" id="KW-1015">Disulfide bond</keyword>
<dbReference type="SMART" id="SM00832">
    <property type="entry name" value="C8"/>
    <property type="match status" value="1"/>
</dbReference>
<dbReference type="SUPFAM" id="SSF57567">
    <property type="entry name" value="Serine protease inhibitors"/>
    <property type="match status" value="2"/>
</dbReference>
<dbReference type="FunFam" id="2.10.25.10:FF:000055">
    <property type="entry name" value="alpha-tectorin isoform X1"/>
    <property type="match status" value="1"/>
</dbReference>
<dbReference type="InterPro" id="IPR052749">
    <property type="entry name" value="Alpha-tectorin"/>
</dbReference>
<dbReference type="SMART" id="SM00216">
    <property type="entry name" value="VWD"/>
    <property type="match status" value="1"/>
</dbReference>
<dbReference type="GO" id="GO:0005201">
    <property type="term" value="F:extracellular matrix structural constituent"/>
    <property type="evidence" value="ECO:0007669"/>
    <property type="project" value="TreeGrafter"/>
</dbReference>
<keyword evidence="11" id="KW-1185">Reference proteome</keyword>
<evidence type="ECO:0000256" key="7">
    <source>
        <dbReference type="ARBA" id="ARBA00023136"/>
    </source>
</evidence>
<dbReference type="GO" id="GO:0005886">
    <property type="term" value="C:plasma membrane"/>
    <property type="evidence" value="ECO:0007669"/>
    <property type="project" value="UniProtKB-SubCell"/>
</dbReference>
<dbReference type="InterPro" id="IPR036084">
    <property type="entry name" value="Ser_inhib-like_sf"/>
</dbReference>
<dbReference type="PANTHER" id="PTHR46160">
    <property type="entry name" value="ALPHA-TECTORIN-RELATED"/>
    <property type="match status" value="1"/>
</dbReference>
<evidence type="ECO:0000313" key="11">
    <source>
        <dbReference type="Proteomes" id="UP000504612"/>
    </source>
</evidence>
<dbReference type="AlphaFoldDB" id="A0A6J1W1N1"/>
<dbReference type="InterPro" id="IPR025615">
    <property type="entry name" value="TILa_dom"/>
</dbReference>
<evidence type="ECO:0000256" key="4">
    <source>
        <dbReference type="ARBA" id="ARBA00022525"/>
    </source>
</evidence>
<keyword evidence="6" id="KW-0677">Repeat</keyword>
<feature type="domain" description="VWFD" evidence="10">
    <location>
        <begin position="506"/>
        <end position="592"/>
    </location>
</feature>
<evidence type="ECO:0000256" key="2">
    <source>
        <dbReference type="ARBA" id="ARBA00004613"/>
    </source>
</evidence>
<keyword evidence="3" id="KW-1003">Cell membrane</keyword>
<dbReference type="Proteomes" id="UP000504612">
    <property type="component" value="Unplaced"/>
</dbReference>
<sequence>PISCPENSHYEGCGNACPATCSDRSAPSTCKNTCAQICQCDEGFVRSGEKCIPVDTCSCIYQGVTYKAGEEFWGDEDCQSHCKCDAKLGRAVCQKSSCTGKTKCRVVNGVRGCHAVSYSTCIGAGDPHYTTFDGKKYDFMGTCIYQMAGLCSMDPSLTPFLVTVENNHRGNKAVSYTKVVTLEIYNFTISMSQEFPQKIQVNGIFVELPFSYENKLSIYQTGVHGFIKTDFDLSVSFDWYSYARVIVPDSYANALCGLCGNANQDQNDDFLMKDGTQAEDEIQFANSWKMKDIPGCSSGCTKNCPVCSDAEKQTYQGPSYCGILTRKSGPFRQCYDAIDPQSYFDDCVYDTCVYEGHHKALCSAISSYVTACQAQGIQVEQWRSPSFCSISCPPNSHYELCGSGCPATCKSLISPQKCDVPCLEGCFCDSGFIRSGDQCVSKAKCGCFDQGRYYKLGEEFYPTTSCQKKCICMDNATIECQTFSCGAHEECKIVKGVQGCHPLGYGKAIALGDPHFISFDGRHFEFYGSCTYALAQVCQHNPRLQNFTVWVENEKLGDGPLVLIRNVKVFIHGYTITLQRGVKWQAMVGGQL</sequence>
<dbReference type="PROSITE" id="PS51233">
    <property type="entry name" value="VWFD"/>
    <property type="match status" value="2"/>
</dbReference>
<evidence type="ECO:0000256" key="8">
    <source>
        <dbReference type="ARBA" id="ARBA00023157"/>
    </source>
</evidence>
<dbReference type="FunFam" id="2.10.25.10:FF:000153">
    <property type="entry name" value="MUC5B isoform 1"/>
    <property type="match status" value="1"/>
</dbReference>
<dbReference type="Pfam" id="PF08742">
    <property type="entry name" value="C8"/>
    <property type="match status" value="1"/>
</dbReference>
<dbReference type="SMART" id="SM00215">
    <property type="entry name" value="VWC_out"/>
    <property type="match status" value="2"/>
</dbReference>
<proteinExistence type="predicted"/>
<dbReference type="PANTHER" id="PTHR46160:SF9">
    <property type="entry name" value="PROTEIN PRY2-RELATED"/>
    <property type="match status" value="1"/>
</dbReference>
<dbReference type="Pfam" id="PF01826">
    <property type="entry name" value="TIL"/>
    <property type="match status" value="2"/>
</dbReference>
<dbReference type="CDD" id="cd19941">
    <property type="entry name" value="TIL"/>
    <property type="match status" value="2"/>
</dbReference>